<dbReference type="STRING" id="1257025.LEP1GSC203_3441"/>
<dbReference type="CDD" id="cd08349">
    <property type="entry name" value="BLMA_like"/>
    <property type="match status" value="1"/>
</dbReference>
<dbReference type="InterPro" id="IPR004360">
    <property type="entry name" value="Glyas_Fos-R_dOase_dom"/>
</dbReference>
<dbReference type="InterPro" id="IPR037523">
    <property type="entry name" value="VOC_core"/>
</dbReference>
<evidence type="ECO:0000256" key="3">
    <source>
        <dbReference type="ARBA" id="ARBA00023251"/>
    </source>
</evidence>
<evidence type="ECO:0000259" key="4">
    <source>
        <dbReference type="PROSITE" id="PS51819"/>
    </source>
</evidence>
<dbReference type="Pfam" id="PF00903">
    <property type="entry name" value="Glyoxalase"/>
    <property type="match status" value="1"/>
</dbReference>
<gene>
    <name evidence="5" type="ORF">LEP1GSC203_3441</name>
</gene>
<sequence>MIPGYTERNMIKKSIPQLPSMNLLRSKEFYEVNLGFKTFKHYDDILLLEKDGIELHLWLCDDPSIPQNSSVYYHVDGIDSMYSDYKSKGIVHKNAHLKDQPWGMREFYVSDLDGNLLKFGQSISL</sequence>
<dbReference type="Gene3D" id="3.10.180.10">
    <property type="entry name" value="2,3-Dihydroxybiphenyl 1,2-Dioxygenase, domain 1"/>
    <property type="match status" value="1"/>
</dbReference>
<dbReference type="EMBL" id="AOGW02000006">
    <property type="protein sequence ID" value="EMY62819.1"/>
    <property type="molecule type" value="Genomic_DNA"/>
</dbReference>
<dbReference type="OrthoDB" id="9795618at2"/>
<evidence type="ECO:0000313" key="5">
    <source>
        <dbReference type="EMBL" id="EMY62819.1"/>
    </source>
</evidence>
<evidence type="ECO:0000313" key="6">
    <source>
        <dbReference type="Proteomes" id="UP000012371"/>
    </source>
</evidence>
<protein>
    <recommendedName>
        <fullName evidence="2">Bleomycin resistance protein</fullName>
    </recommendedName>
</protein>
<dbReference type="Proteomes" id="UP000012371">
    <property type="component" value="Unassembled WGS sequence"/>
</dbReference>
<evidence type="ECO:0000256" key="1">
    <source>
        <dbReference type="ARBA" id="ARBA00011051"/>
    </source>
</evidence>
<dbReference type="AlphaFoldDB" id="N1VSX8"/>
<accession>N1VSX8</accession>
<dbReference type="RefSeq" id="WP_002972577.1">
    <property type="nucleotide sequence ID" value="NZ_AOGW02000006.1"/>
</dbReference>
<comment type="caution">
    <text evidence="5">The sequence shown here is derived from an EMBL/GenBank/DDBJ whole genome shotgun (WGS) entry which is preliminary data.</text>
</comment>
<feature type="domain" description="VOC" evidence="4">
    <location>
        <begin position="11"/>
        <end position="122"/>
    </location>
</feature>
<reference evidence="5" key="1">
    <citation type="submission" date="2013-03" db="EMBL/GenBank/DDBJ databases">
        <authorList>
            <person name="Harkins D.M."/>
            <person name="Durkin A.S."/>
            <person name="Brinkac L.M."/>
            <person name="Haft D.H."/>
            <person name="Selengut J.D."/>
            <person name="Sanka R."/>
            <person name="DePew J."/>
            <person name="Purushe J."/>
            <person name="Hartskeerl R.A."/>
            <person name="Ahmed A."/>
            <person name="van der Linden H."/>
            <person name="Goris M.G.A."/>
            <person name="Vinetz J.M."/>
            <person name="Sutton G.G."/>
            <person name="Nierman W.C."/>
            <person name="Fouts D.E."/>
        </authorList>
    </citation>
    <scope>NUCLEOTIDE SEQUENCE [LARGE SCALE GENOMIC DNA]</scope>
    <source>
        <strain evidence="5">LT 11-33</strain>
    </source>
</reference>
<dbReference type="InterPro" id="IPR029068">
    <property type="entry name" value="Glyas_Bleomycin-R_OHBP_Dase"/>
</dbReference>
<proteinExistence type="inferred from homology"/>
<keyword evidence="6" id="KW-1185">Reference proteome</keyword>
<comment type="similarity">
    <text evidence="1">Belongs to the bleomycin resistance protein family.</text>
</comment>
<dbReference type="SUPFAM" id="SSF54593">
    <property type="entry name" value="Glyoxalase/Bleomycin resistance protein/Dihydroxybiphenyl dioxygenase"/>
    <property type="match status" value="1"/>
</dbReference>
<dbReference type="InterPro" id="IPR000335">
    <property type="entry name" value="Bleomycin-R"/>
</dbReference>
<name>N1VSX8_9LEPT</name>
<dbReference type="PROSITE" id="PS51819">
    <property type="entry name" value="VOC"/>
    <property type="match status" value="1"/>
</dbReference>
<dbReference type="GO" id="GO:0046677">
    <property type="term" value="P:response to antibiotic"/>
    <property type="evidence" value="ECO:0007669"/>
    <property type="project" value="UniProtKB-KW"/>
</dbReference>
<evidence type="ECO:0000256" key="2">
    <source>
        <dbReference type="ARBA" id="ARBA00021572"/>
    </source>
</evidence>
<keyword evidence="3" id="KW-0046">Antibiotic resistance</keyword>
<organism evidence="5 6">
    <name type="scientific">Leptospira terpstrae serovar Hualin str. LT 11-33 = ATCC 700639</name>
    <dbReference type="NCBI Taxonomy" id="1257025"/>
    <lineage>
        <taxon>Bacteria</taxon>
        <taxon>Pseudomonadati</taxon>
        <taxon>Spirochaetota</taxon>
        <taxon>Spirochaetia</taxon>
        <taxon>Leptospirales</taxon>
        <taxon>Leptospiraceae</taxon>
        <taxon>Leptospira</taxon>
    </lineage>
</organism>